<dbReference type="EMBL" id="JACCJZ010000020">
    <property type="protein sequence ID" value="NYZ63889.1"/>
    <property type="molecule type" value="Genomic_DNA"/>
</dbReference>
<organism evidence="2 3">
    <name type="scientific">Luteimonas deserti</name>
    <dbReference type="NCBI Taxonomy" id="2752306"/>
    <lineage>
        <taxon>Bacteria</taxon>
        <taxon>Pseudomonadati</taxon>
        <taxon>Pseudomonadota</taxon>
        <taxon>Gammaproteobacteria</taxon>
        <taxon>Lysobacterales</taxon>
        <taxon>Lysobacteraceae</taxon>
        <taxon>Luteimonas</taxon>
    </lineage>
</organism>
<keyword evidence="3" id="KW-1185">Reference proteome</keyword>
<feature type="compositionally biased region" description="Basic and acidic residues" evidence="1">
    <location>
        <begin position="49"/>
        <end position="58"/>
    </location>
</feature>
<gene>
    <name evidence="2" type="ORF">H0E82_14150</name>
</gene>
<feature type="compositionally biased region" description="Basic and acidic residues" evidence="1">
    <location>
        <begin position="8"/>
        <end position="21"/>
    </location>
</feature>
<dbReference type="Proteomes" id="UP000589896">
    <property type="component" value="Unassembled WGS sequence"/>
</dbReference>
<proteinExistence type="predicted"/>
<feature type="region of interest" description="Disordered" evidence="1">
    <location>
        <begin position="1"/>
        <end position="72"/>
    </location>
</feature>
<protein>
    <submittedName>
        <fullName evidence="2">Uncharacterized protein</fullName>
    </submittedName>
</protein>
<evidence type="ECO:0000313" key="3">
    <source>
        <dbReference type="Proteomes" id="UP000589896"/>
    </source>
</evidence>
<comment type="caution">
    <text evidence="2">The sequence shown here is derived from an EMBL/GenBank/DDBJ whole genome shotgun (WGS) entry which is preliminary data.</text>
</comment>
<accession>A0A7Z0TWZ2</accession>
<evidence type="ECO:0000313" key="2">
    <source>
        <dbReference type="EMBL" id="NYZ63889.1"/>
    </source>
</evidence>
<sequence>MSAPTSDSEARGPLERDRAPDGPRTPGESPAKHDQASQNDPAVMPGAREGNRARRSGEGDAGNPGNRERLDE</sequence>
<name>A0A7Z0TWZ2_9GAMM</name>
<dbReference type="AlphaFoldDB" id="A0A7Z0TWZ2"/>
<evidence type="ECO:0000256" key="1">
    <source>
        <dbReference type="SAM" id="MobiDB-lite"/>
    </source>
</evidence>
<dbReference type="RefSeq" id="WP_180546080.1">
    <property type="nucleotide sequence ID" value="NZ_JACCJZ010000020.1"/>
</dbReference>
<reference evidence="2 3" key="1">
    <citation type="submission" date="2020-07" db="EMBL/GenBank/DDBJ databases">
        <title>isolation of Luteimonas sp. SJ-16.</title>
        <authorList>
            <person name="Huang X.-X."/>
            <person name="Xu L."/>
            <person name="Sun J.-Q."/>
        </authorList>
    </citation>
    <scope>NUCLEOTIDE SEQUENCE [LARGE SCALE GENOMIC DNA]</scope>
    <source>
        <strain evidence="2 3">SJ-16</strain>
    </source>
</reference>